<name>A0A9Q0K4G8_9MAGN</name>
<feature type="chain" id="PRO_5040347789" evidence="3">
    <location>
        <begin position="22"/>
        <end position="311"/>
    </location>
</feature>
<dbReference type="SUPFAM" id="SSF51445">
    <property type="entry name" value="(Trans)glycosidases"/>
    <property type="match status" value="1"/>
</dbReference>
<dbReference type="EMBL" id="JAMYWD010000009">
    <property type="protein sequence ID" value="KAJ4961655.1"/>
    <property type="molecule type" value="Genomic_DNA"/>
</dbReference>
<feature type="signal peptide" evidence="3">
    <location>
        <begin position="1"/>
        <end position="21"/>
    </location>
</feature>
<dbReference type="PANTHER" id="PTHR10353:SF302">
    <property type="entry name" value="BETA-GLUCOSIDASE 40"/>
    <property type="match status" value="1"/>
</dbReference>
<dbReference type="InterPro" id="IPR017853">
    <property type="entry name" value="GH"/>
</dbReference>
<evidence type="ECO:0000256" key="1">
    <source>
        <dbReference type="ARBA" id="ARBA00010838"/>
    </source>
</evidence>
<dbReference type="PRINTS" id="PR00131">
    <property type="entry name" value="GLHYDRLASE1"/>
</dbReference>
<organism evidence="4 5">
    <name type="scientific">Protea cynaroides</name>
    <dbReference type="NCBI Taxonomy" id="273540"/>
    <lineage>
        <taxon>Eukaryota</taxon>
        <taxon>Viridiplantae</taxon>
        <taxon>Streptophyta</taxon>
        <taxon>Embryophyta</taxon>
        <taxon>Tracheophyta</taxon>
        <taxon>Spermatophyta</taxon>
        <taxon>Magnoliopsida</taxon>
        <taxon>Proteales</taxon>
        <taxon>Proteaceae</taxon>
        <taxon>Protea</taxon>
    </lineage>
</organism>
<dbReference type="GO" id="GO:0008422">
    <property type="term" value="F:beta-glucosidase activity"/>
    <property type="evidence" value="ECO:0007669"/>
    <property type="project" value="TreeGrafter"/>
</dbReference>
<comment type="similarity">
    <text evidence="1 2">Belongs to the glycosyl hydrolase 1 family.</text>
</comment>
<sequence length="311" mass="35689">MRNVIIWVLVLVGFQFQMSTSQVIEINRKVSQRVLFLGLLLQLTRSVKEDGRGPTIWDKFSHSFDIQLMKDMGMDAYHFSIAWSWIFPNGSGEINQPGTDYYNNIINALLAKGNTDLSKQHGVLGIAFDVFWFETTSNSTKDNEATQRAQDFQLGRSMKNRVESRLPTFSKTEAYLVRGSLDFVSINHYTTSYVKSNSTDLIGIPVNDSIVDSGAITLRMFPSIFASMDDPNDPLISFKDALQDKRWIKYHNCYLSNLLASIKEDSCNVRGYFAWSLTDNWEWTAGYTSRFGLYFVDYKNNLKRYPKQSVQ</sequence>
<reference evidence="4" key="1">
    <citation type="journal article" date="2023" name="Plant J.">
        <title>The genome of the king protea, Protea cynaroides.</title>
        <authorList>
            <person name="Chang J."/>
            <person name="Duong T.A."/>
            <person name="Schoeman C."/>
            <person name="Ma X."/>
            <person name="Roodt D."/>
            <person name="Barker N."/>
            <person name="Li Z."/>
            <person name="Van de Peer Y."/>
            <person name="Mizrachi E."/>
        </authorList>
    </citation>
    <scope>NUCLEOTIDE SEQUENCE</scope>
    <source>
        <tissue evidence="4">Young leaves</tissue>
    </source>
</reference>
<keyword evidence="5" id="KW-1185">Reference proteome</keyword>
<evidence type="ECO:0000313" key="4">
    <source>
        <dbReference type="EMBL" id="KAJ4961655.1"/>
    </source>
</evidence>
<dbReference type="OrthoDB" id="65569at2759"/>
<gene>
    <name evidence="4" type="ORF">NE237_021565</name>
</gene>
<dbReference type="GO" id="GO:0005975">
    <property type="term" value="P:carbohydrate metabolic process"/>
    <property type="evidence" value="ECO:0007669"/>
    <property type="project" value="InterPro"/>
</dbReference>
<dbReference type="PANTHER" id="PTHR10353">
    <property type="entry name" value="GLYCOSYL HYDROLASE"/>
    <property type="match status" value="1"/>
</dbReference>
<dbReference type="InterPro" id="IPR001360">
    <property type="entry name" value="Glyco_hydro_1"/>
</dbReference>
<dbReference type="Pfam" id="PF00232">
    <property type="entry name" value="Glyco_hydro_1"/>
    <property type="match status" value="2"/>
</dbReference>
<proteinExistence type="inferred from homology"/>
<comment type="caution">
    <text evidence="4">The sequence shown here is derived from an EMBL/GenBank/DDBJ whole genome shotgun (WGS) entry which is preliminary data.</text>
</comment>
<evidence type="ECO:0000313" key="5">
    <source>
        <dbReference type="Proteomes" id="UP001141806"/>
    </source>
</evidence>
<keyword evidence="3" id="KW-0732">Signal</keyword>
<accession>A0A9Q0K4G8</accession>
<evidence type="ECO:0000256" key="3">
    <source>
        <dbReference type="SAM" id="SignalP"/>
    </source>
</evidence>
<dbReference type="Gene3D" id="3.20.20.80">
    <property type="entry name" value="Glycosidases"/>
    <property type="match status" value="3"/>
</dbReference>
<evidence type="ECO:0000256" key="2">
    <source>
        <dbReference type="RuleBase" id="RU003690"/>
    </source>
</evidence>
<protein>
    <submittedName>
        <fullName evidence="4">Uncharacterized protein</fullName>
    </submittedName>
</protein>
<dbReference type="Proteomes" id="UP001141806">
    <property type="component" value="Unassembled WGS sequence"/>
</dbReference>
<dbReference type="AlphaFoldDB" id="A0A9Q0K4G8"/>